<evidence type="ECO:0000313" key="12">
    <source>
        <dbReference type="EMBL" id="PKS10297.1"/>
    </source>
</evidence>
<keyword evidence="6" id="KW-0418">Kinase</keyword>
<comment type="catalytic activity">
    <reaction evidence="8">
        <text>L-threonyl-[protein] + ATP = O-phospho-L-threonyl-[protein] + ADP + H(+)</text>
        <dbReference type="Rhea" id="RHEA:46608"/>
        <dbReference type="Rhea" id="RHEA-COMP:11060"/>
        <dbReference type="Rhea" id="RHEA-COMP:11605"/>
        <dbReference type="ChEBI" id="CHEBI:15378"/>
        <dbReference type="ChEBI" id="CHEBI:30013"/>
        <dbReference type="ChEBI" id="CHEBI:30616"/>
        <dbReference type="ChEBI" id="CHEBI:61977"/>
        <dbReference type="ChEBI" id="CHEBI:456216"/>
        <dbReference type="EC" id="2.7.11.22"/>
    </reaction>
</comment>
<keyword evidence="7" id="KW-0067">ATP-binding</keyword>
<feature type="compositionally biased region" description="Basic and acidic residues" evidence="10">
    <location>
        <begin position="412"/>
        <end position="432"/>
    </location>
</feature>
<dbReference type="SUPFAM" id="SSF56112">
    <property type="entry name" value="Protein kinase-like (PK-like)"/>
    <property type="match status" value="1"/>
</dbReference>
<evidence type="ECO:0000313" key="13">
    <source>
        <dbReference type="Proteomes" id="UP000233524"/>
    </source>
</evidence>
<dbReference type="InterPro" id="IPR000719">
    <property type="entry name" value="Prot_kinase_dom"/>
</dbReference>
<dbReference type="GO" id="GO:0004693">
    <property type="term" value="F:cyclin-dependent protein serine/threonine kinase activity"/>
    <property type="evidence" value="ECO:0007669"/>
    <property type="project" value="UniProtKB-EC"/>
</dbReference>
<dbReference type="InterPro" id="IPR011009">
    <property type="entry name" value="Kinase-like_dom_sf"/>
</dbReference>
<feature type="compositionally biased region" description="Basic and acidic residues" evidence="10">
    <location>
        <begin position="21"/>
        <end position="50"/>
    </location>
</feature>
<evidence type="ECO:0000256" key="3">
    <source>
        <dbReference type="ARBA" id="ARBA00022527"/>
    </source>
</evidence>
<keyword evidence="13" id="KW-1185">Reference proteome</keyword>
<keyword evidence="3" id="KW-0723">Serine/threonine-protein kinase</keyword>
<dbReference type="STRING" id="41688.A0A2N3ND07"/>
<dbReference type="AlphaFoldDB" id="A0A2N3ND07"/>
<gene>
    <name evidence="12" type="ORF">jhhlp_002048</name>
</gene>
<accession>A0A2N3ND07</accession>
<evidence type="ECO:0000256" key="7">
    <source>
        <dbReference type="ARBA" id="ARBA00022840"/>
    </source>
</evidence>
<name>A0A2N3ND07_9PEZI</name>
<dbReference type="Proteomes" id="UP000233524">
    <property type="component" value="Unassembled WGS sequence"/>
</dbReference>
<organism evidence="12 13">
    <name type="scientific">Lomentospora prolificans</name>
    <dbReference type="NCBI Taxonomy" id="41688"/>
    <lineage>
        <taxon>Eukaryota</taxon>
        <taxon>Fungi</taxon>
        <taxon>Dikarya</taxon>
        <taxon>Ascomycota</taxon>
        <taxon>Pezizomycotina</taxon>
        <taxon>Sordariomycetes</taxon>
        <taxon>Hypocreomycetidae</taxon>
        <taxon>Microascales</taxon>
        <taxon>Microascaceae</taxon>
        <taxon>Lomentospora</taxon>
    </lineage>
</organism>
<dbReference type="InterPro" id="IPR050108">
    <property type="entry name" value="CDK"/>
</dbReference>
<feature type="region of interest" description="Disordered" evidence="10">
    <location>
        <begin position="1"/>
        <end position="80"/>
    </location>
</feature>
<protein>
    <recommendedName>
        <fullName evidence="2">cyclin-dependent kinase</fullName>
        <ecNumber evidence="2">2.7.11.22</ecNumber>
    </recommendedName>
</protein>
<feature type="region of interest" description="Disordered" evidence="10">
    <location>
        <begin position="407"/>
        <end position="434"/>
    </location>
</feature>
<evidence type="ECO:0000256" key="6">
    <source>
        <dbReference type="ARBA" id="ARBA00022777"/>
    </source>
</evidence>
<evidence type="ECO:0000256" key="4">
    <source>
        <dbReference type="ARBA" id="ARBA00022679"/>
    </source>
</evidence>
<sequence>MASKPGKSRWADTEEDAAYEAELKKQREEKKRQKAEKARIQQERKQKEAKDAEEELTEHEDRPPKRRRVTPEPNAAETVAERKLLKVSLSNWAPCRSDRNYQKLNDIEEGAYGFVSRARDTATSRIVALKRLKTDENDRNGFPVTAMREIKILRACDHRNVVKLLETVVSPLSAPPSVSLVLEFVEHDLRGVLEDMTETFLPSEIKRLMLQLASGLAYIHDHYIIHRDLKTSNLLLNNKGQLKIADFGMARYTSDPPPDNLTTLVVTLWYRSPELLLGAKTYTAAIDMWSVGCIFAELLERKPLFAGSAEAEQISKIFEVVGLPSDETWPGFRRLPNAKVLKLPRKPGPVEDRIRPRFTDLTKAGCSLMRDLLSLNPEARPTAKEMLQHPYFAESPKPKAEALFPTFPSKANQERRPRREPHAPARGERAAELGEVDVSHLFGSRDSEAKGAGFRLKMG</sequence>
<evidence type="ECO:0000256" key="10">
    <source>
        <dbReference type="SAM" id="MobiDB-lite"/>
    </source>
</evidence>
<dbReference type="FunFam" id="1.10.510.10:FF:000533">
    <property type="entry name" value="cyclin-dependent kinase 10"/>
    <property type="match status" value="1"/>
</dbReference>
<dbReference type="PROSITE" id="PS50011">
    <property type="entry name" value="PROTEIN_KINASE_DOM"/>
    <property type="match status" value="1"/>
</dbReference>
<proteinExistence type="inferred from homology"/>
<evidence type="ECO:0000256" key="8">
    <source>
        <dbReference type="ARBA" id="ARBA00047811"/>
    </source>
</evidence>
<dbReference type="OrthoDB" id="1732493at2759"/>
<comment type="caution">
    <text evidence="12">The sequence shown here is derived from an EMBL/GenBank/DDBJ whole genome shotgun (WGS) entry which is preliminary data.</text>
</comment>
<dbReference type="EC" id="2.7.11.22" evidence="2"/>
<dbReference type="GO" id="GO:0007346">
    <property type="term" value="P:regulation of mitotic cell cycle"/>
    <property type="evidence" value="ECO:0007669"/>
    <property type="project" value="TreeGrafter"/>
</dbReference>
<feature type="domain" description="Protein kinase" evidence="11">
    <location>
        <begin position="101"/>
        <end position="392"/>
    </location>
</feature>
<reference evidence="12 13" key="1">
    <citation type="journal article" date="2017" name="G3 (Bethesda)">
        <title>First Draft Genome Sequence of the Pathogenic Fungus Lomentospora prolificans (Formerly Scedosporium prolificans).</title>
        <authorList>
            <person name="Luo R."/>
            <person name="Zimin A."/>
            <person name="Workman R."/>
            <person name="Fan Y."/>
            <person name="Pertea G."/>
            <person name="Grossman N."/>
            <person name="Wear M.P."/>
            <person name="Jia B."/>
            <person name="Miller H."/>
            <person name="Casadevall A."/>
            <person name="Timp W."/>
            <person name="Zhang S.X."/>
            <person name="Salzberg S.L."/>
        </authorList>
    </citation>
    <scope>NUCLEOTIDE SEQUENCE [LARGE SCALE GENOMIC DNA]</scope>
    <source>
        <strain evidence="12 13">JHH-5317</strain>
    </source>
</reference>
<evidence type="ECO:0000256" key="9">
    <source>
        <dbReference type="ARBA" id="ARBA00048367"/>
    </source>
</evidence>
<comment type="similarity">
    <text evidence="1">Belongs to the protein kinase superfamily. CMGC Ser/Thr protein kinase family. CDC2/CDKX subfamily.</text>
</comment>
<keyword evidence="5" id="KW-0547">Nucleotide-binding</keyword>
<comment type="catalytic activity">
    <reaction evidence="9">
        <text>L-seryl-[protein] + ATP = O-phospho-L-seryl-[protein] + ADP + H(+)</text>
        <dbReference type="Rhea" id="RHEA:17989"/>
        <dbReference type="Rhea" id="RHEA-COMP:9863"/>
        <dbReference type="Rhea" id="RHEA-COMP:11604"/>
        <dbReference type="ChEBI" id="CHEBI:15378"/>
        <dbReference type="ChEBI" id="CHEBI:29999"/>
        <dbReference type="ChEBI" id="CHEBI:30616"/>
        <dbReference type="ChEBI" id="CHEBI:83421"/>
        <dbReference type="ChEBI" id="CHEBI:456216"/>
        <dbReference type="EC" id="2.7.11.22"/>
    </reaction>
</comment>
<dbReference type="SMART" id="SM00220">
    <property type="entry name" value="S_TKc"/>
    <property type="match status" value="1"/>
</dbReference>
<dbReference type="PROSITE" id="PS00108">
    <property type="entry name" value="PROTEIN_KINASE_ST"/>
    <property type="match status" value="1"/>
</dbReference>
<evidence type="ECO:0000259" key="11">
    <source>
        <dbReference type="PROSITE" id="PS50011"/>
    </source>
</evidence>
<dbReference type="PANTHER" id="PTHR24056:SF107">
    <property type="entry name" value="CYCLIN-DEPENDENT KINASE 11A-RELATED"/>
    <property type="match status" value="1"/>
</dbReference>
<dbReference type="VEuPathDB" id="FungiDB:jhhlp_002048"/>
<dbReference type="GO" id="GO:0005524">
    <property type="term" value="F:ATP binding"/>
    <property type="evidence" value="ECO:0007669"/>
    <property type="project" value="UniProtKB-KW"/>
</dbReference>
<evidence type="ECO:0000256" key="1">
    <source>
        <dbReference type="ARBA" id="ARBA00006485"/>
    </source>
</evidence>
<dbReference type="Gene3D" id="1.10.510.10">
    <property type="entry name" value="Transferase(Phosphotransferase) domain 1"/>
    <property type="match status" value="1"/>
</dbReference>
<dbReference type="GO" id="GO:0005634">
    <property type="term" value="C:nucleus"/>
    <property type="evidence" value="ECO:0007669"/>
    <property type="project" value="TreeGrafter"/>
</dbReference>
<keyword evidence="4" id="KW-0808">Transferase</keyword>
<evidence type="ECO:0000256" key="2">
    <source>
        <dbReference type="ARBA" id="ARBA00012425"/>
    </source>
</evidence>
<dbReference type="Gene3D" id="3.30.200.20">
    <property type="entry name" value="Phosphorylase Kinase, domain 1"/>
    <property type="match status" value="1"/>
</dbReference>
<dbReference type="Pfam" id="PF00069">
    <property type="entry name" value="Pkinase"/>
    <property type="match status" value="1"/>
</dbReference>
<dbReference type="EMBL" id="NLAX01000008">
    <property type="protein sequence ID" value="PKS10297.1"/>
    <property type="molecule type" value="Genomic_DNA"/>
</dbReference>
<evidence type="ECO:0000256" key="5">
    <source>
        <dbReference type="ARBA" id="ARBA00022741"/>
    </source>
</evidence>
<dbReference type="InParanoid" id="A0A2N3ND07"/>
<dbReference type="InterPro" id="IPR008271">
    <property type="entry name" value="Ser/Thr_kinase_AS"/>
</dbReference>
<dbReference type="PANTHER" id="PTHR24056">
    <property type="entry name" value="CELL DIVISION PROTEIN KINASE"/>
    <property type="match status" value="1"/>
</dbReference>